<name>A0ABT5AZU0_9BACT</name>
<evidence type="ECO:0008006" key="3">
    <source>
        <dbReference type="Google" id="ProtNLM"/>
    </source>
</evidence>
<proteinExistence type="predicted"/>
<dbReference type="EMBL" id="JAQNDN010000001">
    <property type="protein sequence ID" value="MDC0666457.1"/>
    <property type="molecule type" value="Genomic_DNA"/>
</dbReference>
<comment type="caution">
    <text evidence="1">The sequence shown here is derived from an EMBL/GenBank/DDBJ whole genome shotgun (WGS) entry which is preliminary data.</text>
</comment>
<evidence type="ECO:0000313" key="1">
    <source>
        <dbReference type="EMBL" id="MDC0666457.1"/>
    </source>
</evidence>
<sequence>MSQPSLSGSLEIYEECVQPARARFAHGEWVTRVIGGELSPDELELFLLCFCALGVQMTAPVEGWIRRAGERCLAAGLNELGAALMAHARHEAGHDAMMVDDTRSLAARRRQAGRSVPLVEALLAHPPTPGIQRYVQVHEDVIAGPAPYAQIAIEYEIERLSVTYGPGFIARCVADLGADVKQCLSFVHDHVELDVGHTKFNARKLDQFLRQRPAALDDLVAAGSGALAAYDQFLDDALDLAFGMSTVAAPIRAVEAMS</sequence>
<gene>
    <name evidence="1" type="ORF">POL58_01850</name>
</gene>
<dbReference type="SUPFAM" id="SSF48613">
    <property type="entry name" value="Heme oxygenase-like"/>
    <property type="match status" value="1"/>
</dbReference>
<organism evidence="1 2">
    <name type="scientific">Nannocystis radixulma</name>
    <dbReference type="NCBI Taxonomy" id="2995305"/>
    <lineage>
        <taxon>Bacteria</taxon>
        <taxon>Pseudomonadati</taxon>
        <taxon>Myxococcota</taxon>
        <taxon>Polyangia</taxon>
        <taxon>Nannocystales</taxon>
        <taxon>Nannocystaceae</taxon>
        <taxon>Nannocystis</taxon>
    </lineage>
</organism>
<reference evidence="1 2" key="1">
    <citation type="submission" date="2022-11" db="EMBL/GenBank/DDBJ databases">
        <title>Minimal conservation of predation-associated metabolite biosynthetic gene clusters underscores biosynthetic potential of Myxococcota including descriptions for ten novel species: Archangium lansinium sp. nov., Myxococcus landrumus sp. nov., Nannocystis bai.</title>
        <authorList>
            <person name="Ahearne A."/>
            <person name="Stevens C."/>
            <person name="Dowd S."/>
        </authorList>
    </citation>
    <scope>NUCLEOTIDE SEQUENCE [LARGE SCALE GENOMIC DNA]</scope>
    <source>
        <strain evidence="1 2">NCELM</strain>
    </source>
</reference>
<dbReference type="Gene3D" id="1.20.910.10">
    <property type="entry name" value="Heme oxygenase-like"/>
    <property type="match status" value="1"/>
</dbReference>
<dbReference type="Proteomes" id="UP001217838">
    <property type="component" value="Unassembled WGS sequence"/>
</dbReference>
<evidence type="ECO:0000313" key="2">
    <source>
        <dbReference type="Proteomes" id="UP001217838"/>
    </source>
</evidence>
<dbReference type="InterPro" id="IPR016084">
    <property type="entry name" value="Haem_Oase-like_multi-hlx"/>
</dbReference>
<accession>A0ABT5AZU0</accession>
<keyword evidence="2" id="KW-1185">Reference proteome</keyword>
<protein>
    <recommendedName>
        <fullName evidence="3">Iron-containing redox enzyme</fullName>
    </recommendedName>
</protein>
<dbReference type="RefSeq" id="WP_271994014.1">
    <property type="nucleotide sequence ID" value="NZ_JAQNDN010000001.1"/>
</dbReference>